<dbReference type="PANTHER" id="PTHR45586">
    <property type="entry name" value="TPR REPEAT-CONTAINING PROTEIN PA4667"/>
    <property type="match status" value="1"/>
</dbReference>
<evidence type="ECO:0000256" key="2">
    <source>
        <dbReference type="ARBA" id="ARBA00022803"/>
    </source>
</evidence>
<sequence length="441" mass="49495">MGIAAACAVTTVILIIASAKKTGKGGKKPQSRNSIIRTAERKLAQDPRAPSALLPLSDLYFKERDWAKAYPLYATLTEIAPKRPEIDIFQVTLRWGICAVKLKKVQEAAQALSSARRKDPDNFEVNFYLGQVFYLNKEYDKAVPFFKKALSVGGEVPEVFEYIGLSLHRGHLYREALPYLKRALDVNPENRELLFSLAEAMNASSMSDRALKIFVHLRPDPEYGARSCLFAGSIHAFQNQDDKAIQDYEIGLKHEEAALDVLTQIRYNLAQIYLHGGDMGRALELLHTIQATSPGYKDVQILIGRYQELNQNNTLRTYLMSANSDFIALCRKIVSVFYTRASVKIIAIEAKPDVAEIQTEIETAKWEDSVVFRFYRSTGSVGELYVRDFHGRLRDLKAGRGICITAGSFSADATKYVEGRPIDLVDKANLLKIFTKLGKRA</sequence>
<gene>
    <name evidence="5" type="ORF">HMPREF9193_00330</name>
</gene>
<dbReference type="InterPro" id="IPR007560">
    <property type="entry name" value="Restrct_endonuc_IV_Mrr"/>
</dbReference>
<keyword evidence="2 3" id="KW-0802">TPR repeat</keyword>
<evidence type="ECO:0000256" key="3">
    <source>
        <dbReference type="PROSITE-ProRule" id="PRU00339"/>
    </source>
</evidence>
<dbReference type="InterPro" id="IPR011856">
    <property type="entry name" value="tRNA_endonuc-like_dom_sf"/>
</dbReference>
<dbReference type="SMART" id="SM00028">
    <property type="entry name" value="TPR"/>
    <property type="match status" value="6"/>
</dbReference>
<comment type="caution">
    <text evidence="5">The sequence shown here is derived from an EMBL/GenBank/DDBJ whole genome shotgun (WGS) entry which is preliminary data.</text>
</comment>
<dbReference type="InterPro" id="IPR019734">
    <property type="entry name" value="TPR_rpt"/>
</dbReference>
<evidence type="ECO:0000256" key="1">
    <source>
        <dbReference type="ARBA" id="ARBA00022737"/>
    </source>
</evidence>
<dbReference type="InterPro" id="IPR011990">
    <property type="entry name" value="TPR-like_helical_dom_sf"/>
</dbReference>
<name>A0ABN0P1S3_TRELE</name>
<feature type="repeat" description="TPR" evidence="3">
    <location>
        <begin position="157"/>
        <end position="190"/>
    </location>
</feature>
<dbReference type="Pfam" id="PF13432">
    <property type="entry name" value="TPR_16"/>
    <property type="match status" value="2"/>
</dbReference>
<protein>
    <submittedName>
        <fullName evidence="5">Tetratricopeptide repeat protein</fullName>
    </submittedName>
</protein>
<dbReference type="EMBL" id="AWVH01000005">
    <property type="protein sequence ID" value="ERJ94358.1"/>
    <property type="molecule type" value="Genomic_DNA"/>
</dbReference>
<keyword evidence="6" id="KW-1185">Reference proteome</keyword>
<dbReference type="Pfam" id="PF04471">
    <property type="entry name" value="Mrr_cat"/>
    <property type="match status" value="1"/>
</dbReference>
<reference evidence="5 6" key="1">
    <citation type="submission" date="2013-08" db="EMBL/GenBank/DDBJ databases">
        <authorList>
            <person name="Weinstock G."/>
            <person name="Sodergren E."/>
            <person name="Wylie T."/>
            <person name="Fulton L."/>
            <person name="Fulton R."/>
            <person name="Fronick C."/>
            <person name="O'Laughlin M."/>
            <person name="Godfrey J."/>
            <person name="Miner T."/>
            <person name="Herter B."/>
            <person name="Appelbaum E."/>
            <person name="Cordes M."/>
            <person name="Lek S."/>
            <person name="Wollam A."/>
            <person name="Pepin K.H."/>
            <person name="Palsikar V.B."/>
            <person name="Mitreva M."/>
            <person name="Wilson R.K."/>
        </authorList>
    </citation>
    <scope>NUCLEOTIDE SEQUENCE [LARGE SCALE GENOMIC DNA]</scope>
    <source>
        <strain evidence="5 6">ATCC 700332</strain>
    </source>
</reference>
<evidence type="ECO:0000313" key="5">
    <source>
        <dbReference type="EMBL" id="ERJ94358.1"/>
    </source>
</evidence>
<keyword evidence="1" id="KW-0677">Repeat</keyword>
<dbReference type="PANTHER" id="PTHR45586:SF1">
    <property type="entry name" value="LIPOPOLYSACCHARIDE ASSEMBLY PROTEIN B"/>
    <property type="match status" value="1"/>
</dbReference>
<evidence type="ECO:0000313" key="6">
    <source>
        <dbReference type="Proteomes" id="UP000016649"/>
    </source>
</evidence>
<proteinExistence type="predicted"/>
<dbReference type="Gene3D" id="3.40.1350.10">
    <property type="match status" value="1"/>
</dbReference>
<feature type="domain" description="Restriction endonuclease type IV Mrr" evidence="4">
    <location>
        <begin position="368"/>
        <end position="433"/>
    </location>
</feature>
<dbReference type="Proteomes" id="UP000016649">
    <property type="component" value="Unassembled WGS sequence"/>
</dbReference>
<organism evidence="5 6">
    <name type="scientific">Treponema lecithinolyticum ATCC 700332</name>
    <dbReference type="NCBI Taxonomy" id="1321815"/>
    <lineage>
        <taxon>Bacteria</taxon>
        <taxon>Pseudomonadati</taxon>
        <taxon>Spirochaetota</taxon>
        <taxon>Spirochaetia</taxon>
        <taxon>Spirochaetales</taxon>
        <taxon>Treponemataceae</taxon>
        <taxon>Treponema</taxon>
    </lineage>
</organism>
<evidence type="ECO:0000259" key="4">
    <source>
        <dbReference type="Pfam" id="PF04471"/>
    </source>
</evidence>
<feature type="repeat" description="TPR" evidence="3">
    <location>
        <begin position="123"/>
        <end position="156"/>
    </location>
</feature>
<accession>A0ABN0P1S3</accession>
<dbReference type="PROSITE" id="PS50005">
    <property type="entry name" value="TPR"/>
    <property type="match status" value="2"/>
</dbReference>
<dbReference type="InterPro" id="IPR051012">
    <property type="entry name" value="CellSynth/LPSAsmb/PSIAsmb"/>
</dbReference>
<dbReference type="Gene3D" id="1.25.40.10">
    <property type="entry name" value="Tetratricopeptide repeat domain"/>
    <property type="match status" value="1"/>
</dbReference>
<dbReference type="SUPFAM" id="SSF48452">
    <property type="entry name" value="TPR-like"/>
    <property type="match status" value="1"/>
</dbReference>